<keyword evidence="11" id="KW-1185">Reference proteome</keyword>
<evidence type="ECO:0000256" key="4">
    <source>
        <dbReference type="ARBA" id="ARBA00022824"/>
    </source>
</evidence>
<feature type="region of interest" description="Disordered" evidence="8">
    <location>
        <begin position="637"/>
        <end position="664"/>
    </location>
</feature>
<evidence type="ECO:0000256" key="2">
    <source>
        <dbReference type="ARBA" id="ARBA00022729"/>
    </source>
</evidence>
<dbReference type="AlphaFoldDB" id="A0A5C5G6E0"/>
<feature type="region of interest" description="Disordered" evidence="8">
    <location>
        <begin position="876"/>
        <end position="944"/>
    </location>
</feature>
<proteinExistence type="predicted"/>
<dbReference type="SUPFAM" id="SSF53067">
    <property type="entry name" value="Actin-like ATPase domain"/>
    <property type="match status" value="2"/>
</dbReference>
<dbReference type="PANTHER" id="PTHR45639:SF3">
    <property type="entry name" value="HYPOXIA UP-REGULATED PROTEIN 1"/>
    <property type="match status" value="1"/>
</dbReference>
<dbReference type="InterPro" id="IPR006311">
    <property type="entry name" value="TAT_signal"/>
</dbReference>
<organism evidence="10 11">
    <name type="scientific">Rhodotorula diobovata</name>
    <dbReference type="NCBI Taxonomy" id="5288"/>
    <lineage>
        <taxon>Eukaryota</taxon>
        <taxon>Fungi</taxon>
        <taxon>Dikarya</taxon>
        <taxon>Basidiomycota</taxon>
        <taxon>Pucciniomycotina</taxon>
        <taxon>Microbotryomycetes</taxon>
        <taxon>Sporidiobolales</taxon>
        <taxon>Sporidiobolaceae</taxon>
        <taxon>Rhodotorula</taxon>
    </lineage>
</organism>
<dbReference type="GO" id="GO:0034663">
    <property type="term" value="C:endoplasmic reticulum chaperone complex"/>
    <property type="evidence" value="ECO:0007669"/>
    <property type="project" value="TreeGrafter"/>
</dbReference>
<dbReference type="STRING" id="5288.A0A5C5G6E0"/>
<keyword evidence="3" id="KW-0547">Nucleotide-binding</keyword>
<name>A0A5C5G6E0_9BASI</name>
<dbReference type="GO" id="GO:0005788">
    <property type="term" value="C:endoplasmic reticulum lumen"/>
    <property type="evidence" value="ECO:0007669"/>
    <property type="project" value="UniProtKB-SubCell"/>
</dbReference>
<dbReference type="Gene3D" id="3.30.420.40">
    <property type="match status" value="2"/>
</dbReference>
<dbReference type="GO" id="GO:0030968">
    <property type="term" value="P:endoplasmic reticulum unfolded protein response"/>
    <property type="evidence" value="ECO:0007669"/>
    <property type="project" value="TreeGrafter"/>
</dbReference>
<dbReference type="InterPro" id="IPR029048">
    <property type="entry name" value="HSP70_C_sf"/>
</dbReference>
<evidence type="ECO:0000256" key="7">
    <source>
        <dbReference type="SAM" id="Coils"/>
    </source>
</evidence>
<dbReference type="PRINTS" id="PR00301">
    <property type="entry name" value="HEATSHOCK70"/>
</dbReference>
<keyword evidence="2 9" id="KW-0732">Signal</keyword>
<dbReference type="InterPro" id="IPR043129">
    <property type="entry name" value="ATPase_NBD"/>
</dbReference>
<feature type="chain" id="PRO_5022783289" evidence="9">
    <location>
        <begin position="34"/>
        <end position="944"/>
    </location>
</feature>
<evidence type="ECO:0000313" key="10">
    <source>
        <dbReference type="EMBL" id="TNY24066.1"/>
    </source>
</evidence>
<dbReference type="SUPFAM" id="SSF100934">
    <property type="entry name" value="Heat shock protein 70kD (HSP70), C-terminal subdomain"/>
    <property type="match status" value="1"/>
</dbReference>
<protein>
    <submittedName>
        <fullName evidence="10">Hsp70 protein-domain-containing protein</fullName>
    </submittedName>
</protein>
<feature type="compositionally biased region" description="Basic residues" evidence="8">
    <location>
        <begin position="908"/>
        <end position="919"/>
    </location>
</feature>
<keyword evidence="6" id="KW-0143">Chaperone</keyword>
<evidence type="ECO:0000256" key="5">
    <source>
        <dbReference type="ARBA" id="ARBA00022840"/>
    </source>
</evidence>
<feature type="signal peptide" evidence="9">
    <location>
        <begin position="1"/>
        <end position="33"/>
    </location>
</feature>
<evidence type="ECO:0000313" key="11">
    <source>
        <dbReference type="Proteomes" id="UP000311382"/>
    </source>
</evidence>
<dbReference type="InterPro" id="IPR029047">
    <property type="entry name" value="HSP70_peptide-bd_sf"/>
</dbReference>
<sequence>MAPTSRRTSARALAALLVAALVALSALVPSASAASLLAVDYGTDSFKASLVKPGVPFDVLLTKEGRRKIQAVVTYRGDERFVGGDAEGLATRFPQDTLHAAKLLLAHPPSHPQAQLHSALYNLPQTTTARSSPAVALGTGSHRSAVPVEEALAFQLVYAKELAEESAGEPVRDTVVTVPGWFAEKERRAIMDAAEVAGLRVVGLVNDGAAAAVNYAMGRTFPSTPTYHLIYDLGSGSLRVSLVSLKSALLPDPHSLSDPPQTKNVTALTVHGFAYDLDVGGYVFDRIVRDLLVEAFQATTGRQLEGGKRVTDDRRAMAKLLKEATRVKQVLSANTAASARIEGLIDDLDFRTEVTRASLEARAAALLPHLSLPIQSALDSASLSLSDIESVILVGGSSRVPLVQHAVAQAVGADKIAKNVNADEAGVLGAALYGAGSVPGFRTKDIRVVDVTPFAVDVAYEADKGSAGASHRSTLSRRCSSLLRAGADEPGLHHSCRGGDATDGEPRIITTHLFPPHTKLPSRKTLTLRRTSDLSLDLSYPASSLPAAPSGHLSTVHLRGISAACANLTADHLANATVQVPLELDANGLVKVGKAVLVLREEDEADKAAAAKGAADKNGVADKLKGLFSRFKAGKNDTAAGASDGASEGEGEADAESGEPPLSDEDRAELDRLLAEAARPPARVALESEVVQPEQGGRSMAREDLVEAKKRLRDAKSALTRKLAREEARNVLEAFVYKVRDLVEGGSRESEAFVAASVQAEREKVRELQSRTAEWLWDEGEQAETKALKDKKRELEKLVKHILSRSTEALARPAAITSLRDALSSASTFVSSARADATALAASDPEAPQRFTSDELDKLDSLVRDTAAWLADAEARQGRLEGHEDPAVRVAEVDKRQKEVEREVGRLEKKKAPRRRKAGSPRPETVKPEPPAQETQKEHTKDEL</sequence>
<dbReference type="PANTHER" id="PTHR45639">
    <property type="entry name" value="HSC70CB, ISOFORM G-RELATED"/>
    <property type="match status" value="1"/>
</dbReference>
<comment type="caution">
    <text evidence="10">The sequence shown here is derived from an EMBL/GenBank/DDBJ whole genome shotgun (WGS) entry which is preliminary data.</text>
</comment>
<keyword evidence="7" id="KW-0175">Coiled coil</keyword>
<dbReference type="Gene3D" id="1.20.1270.10">
    <property type="match status" value="1"/>
</dbReference>
<dbReference type="CDD" id="cd10230">
    <property type="entry name" value="ASKHA_NBD_HSP70_HYOU1"/>
    <property type="match status" value="1"/>
</dbReference>
<comment type="subcellular location">
    <subcellularLocation>
        <location evidence="1">Endoplasmic reticulum lumen</location>
    </subcellularLocation>
</comment>
<feature type="compositionally biased region" description="Basic and acidic residues" evidence="8">
    <location>
        <begin position="935"/>
        <end position="944"/>
    </location>
</feature>
<accession>A0A5C5G6E0</accession>
<reference evidence="10 11" key="1">
    <citation type="submission" date="2019-03" db="EMBL/GenBank/DDBJ databases">
        <title>Rhodosporidium diobovatum UCD-FST 08-225 genome sequencing, assembly, and annotation.</title>
        <authorList>
            <person name="Fakankun I.U."/>
            <person name="Fristensky B."/>
            <person name="Levin D.B."/>
        </authorList>
    </citation>
    <scope>NUCLEOTIDE SEQUENCE [LARGE SCALE GENOMIC DNA]</scope>
    <source>
        <strain evidence="10 11">UCD-FST 08-225</strain>
    </source>
</reference>
<dbReference type="OrthoDB" id="10262720at2759"/>
<feature type="coiled-coil region" evidence="7">
    <location>
        <begin position="698"/>
        <end position="729"/>
    </location>
</feature>
<feature type="compositionally biased region" description="Acidic residues" evidence="8">
    <location>
        <begin position="647"/>
        <end position="664"/>
    </location>
</feature>
<evidence type="ECO:0000256" key="1">
    <source>
        <dbReference type="ARBA" id="ARBA00004319"/>
    </source>
</evidence>
<keyword evidence="4" id="KW-0256">Endoplasmic reticulum</keyword>
<evidence type="ECO:0000256" key="3">
    <source>
        <dbReference type="ARBA" id="ARBA00022741"/>
    </source>
</evidence>
<dbReference type="Gene3D" id="2.60.34.10">
    <property type="entry name" value="Substrate Binding Domain Of DNAk, Chain A, domain 1"/>
    <property type="match status" value="1"/>
</dbReference>
<dbReference type="Gene3D" id="3.90.640.10">
    <property type="entry name" value="Actin, Chain A, domain 4"/>
    <property type="match status" value="1"/>
</dbReference>
<dbReference type="PROSITE" id="PS51318">
    <property type="entry name" value="TAT"/>
    <property type="match status" value="1"/>
</dbReference>
<gene>
    <name evidence="10" type="ORF">DMC30DRAFT_214644</name>
</gene>
<evidence type="ECO:0000256" key="6">
    <source>
        <dbReference type="ARBA" id="ARBA00023186"/>
    </source>
</evidence>
<dbReference type="GO" id="GO:0005524">
    <property type="term" value="F:ATP binding"/>
    <property type="evidence" value="ECO:0007669"/>
    <property type="project" value="UniProtKB-KW"/>
</dbReference>
<evidence type="ECO:0000256" key="9">
    <source>
        <dbReference type="SAM" id="SignalP"/>
    </source>
</evidence>
<dbReference type="InterPro" id="IPR013126">
    <property type="entry name" value="Hsp_70_fam"/>
</dbReference>
<evidence type="ECO:0000256" key="8">
    <source>
        <dbReference type="SAM" id="MobiDB-lite"/>
    </source>
</evidence>
<dbReference type="EMBL" id="SOZI01000005">
    <property type="protein sequence ID" value="TNY24066.1"/>
    <property type="molecule type" value="Genomic_DNA"/>
</dbReference>
<dbReference type="Gene3D" id="3.30.30.30">
    <property type="match status" value="1"/>
</dbReference>
<dbReference type="Pfam" id="PF00012">
    <property type="entry name" value="HSP70"/>
    <property type="match status" value="1"/>
</dbReference>
<keyword evidence="5" id="KW-0067">ATP-binding</keyword>
<feature type="compositionally biased region" description="Basic and acidic residues" evidence="8">
    <location>
        <begin position="876"/>
        <end position="907"/>
    </location>
</feature>
<dbReference type="GO" id="GO:0140662">
    <property type="term" value="F:ATP-dependent protein folding chaperone"/>
    <property type="evidence" value="ECO:0007669"/>
    <property type="project" value="InterPro"/>
</dbReference>
<dbReference type="InterPro" id="IPR018181">
    <property type="entry name" value="Heat_shock_70_CS"/>
</dbReference>
<dbReference type="PROSITE" id="PS00329">
    <property type="entry name" value="HSP70_2"/>
    <property type="match status" value="1"/>
</dbReference>
<dbReference type="Proteomes" id="UP000311382">
    <property type="component" value="Unassembled WGS sequence"/>
</dbReference>